<feature type="non-terminal residue" evidence="1">
    <location>
        <position position="1"/>
    </location>
</feature>
<dbReference type="VEuPathDB" id="FungiDB:BCV72DRAFT_218298"/>
<evidence type="ECO:0000313" key="1">
    <source>
        <dbReference type="EMBL" id="ORE00895.1"/>
    </source>
</evidence>
<organism evidence="1">
    <name type="scientific">Rhizopus microsporus var. microsporus</name>
    <dbReference type="NCBI Taxonomy" id="86635"/>
    <lineage>
        <taxon>Eukaryota</taxon>
        <taxon>Fungi</taxon>
        <taxon>Fungi incertae sedis</taxon>
        <taxon>Mucoromycota</taxon>
        <taxon>Mucoromycotina</taxon>
        <taxon>Mucoromycetes</taxon>
        <taxon>Mucorales</taxon>
        <taxon>Mucorineae</taxon>
        <taxon>Rhizopodaceae</taxon>
        <taxon>Rhizopus</taxon>
    </lineage>
</organism>
<proteinExistence type="predicted"/>
<accession>A0A1X0QMB2</accession>
<name>A0A1X0QMB2_RHIZD</name>
<dbReference type="Proteomes" id="UP000242414">
    <property type="component" value="Unassembled WGS sequence"/>
</dbReference>
<sequence length="70" mass="8229">RTPDPTAMRGIVRQHYQRLYTAGSVSDDEIEAYLSHINFKSESNETFYKKISPHNNYYFKMSPGIWNMVP</sequence>
<gene>
    <name evidence="1" type="ORF">BCV72DRAFT_218298</name>
</gene>
<dbReference type="EMBL" id="KV922230">
    <property type="protein sequence ID" value="ORE00895.1"/>
    <property type="molecule type" value="Genomic_DNA"/>
</dbReference>
<reference evidence="1" key="1">
    <citation type="journal article" date="2016" name="Proc. Natl. Acad. Sci. U.S.A.">
        <title>Lipid metabolic changes in an early divergent fungus govern the establishment of a mutualistic symbiosis with endobacteria.</title>
        <authorList>
            <person name="Lastovetsky O.A."/>
            <person name="Gaspar M.L."/>
            <person name="Mondo S.J."/>
            <person name="LaButti K.M."/>
            <person name="Sandor L."/>
            <person name="Grigoriev I.V."/>
            <person name="Henry S.A."/>
            <person name="Pawlowska T.E."/>
        </authorList>
    </citation>
    <scope>NUCLEOTIDE SEQUENCE [LARGE SCALE GENOMIC DNA]</scope>
    <source>
        <strain evidence="1">ATCC 52814</strain>
    </source>
</reference>
<protein>
    <submittedName>
        <fullName evidence="1">Uncharacterized protein</fullName>
    </submittedName>
</protein>
<dbReference type="AlphaFoldDB" id="A0A1X0QMB2"/>